<reference evidence="2 3" key="1">
    <citation type="submission" date="2019-10" db="EMBL/GenBank/DDBJ databases">
        <authorList>
            <person name="Dong K."/>
        </authorList>
    </citation>
    <scope>NUCLEOTIDE SEQUENCE [LARGE SCALE GENOMIC DNA]</scope>
    <source>
        <strain evidence="3">dk771</strain>
    </source>
</reference>
<dbReference type="EMBL" id="WITK01000033">
    <property type="protein sequence ID" value="MQW93375.1"/>
    <property type="molecule type" value="Genomic_DNA"/>
</dbReference>
<protein>
    <submittedName>
        <fullName evidence="2">Uncharacterized protein</fullName>
    </submittedName>
</protein>
<keyword evidence="1" id="KW-0472">Membrane</keyword>
<dbReference type="AlphaFoldDB" id="A0AA91ALD8"/>
<evidence type="ECO:0000256" key="1">
    <source>
        <dbReference type="SAM" id="Phobius"/>
    </source>
</evidence>
<evidence type="ECO:0000313" key="3">
    <source>
        <dbReference type="Proteomes" id="UP000480556"/>
    </source>
</evidence>
<keyword evidence="1" id="KW-0812">Transmembrane</keyword>
<dbReference type="RefSeq" id="WP_153389508.1">
    <property type="nucleotide sequence ID" value="NZ_WITK01000033.1"/>
</dbReference>
<feature type="transmembrane region" description="Helical" evidence="1">
    <location>
        <begin position="18"/>
        <end position="39"/>
    </location>
</feature>
<keyword evidence="1" id="KW-1133">Transmembrane helix</keyword>
<sequence length="91" mass="9963">MEIKCKSCGHKEDTSLRLFIRIIGGALPAGGYWAWVAYFFAGTGFAMPICIAMIAGGAALLMFQNEIVKWLCEKGYKCSKCSNSNWEATGK</sequence>
<comment type="caution">
    <text evidence="2">The sequence shown here is derived from an EMBL/GenBank/DDBJ whole genome shotgun (WGS) entry which is preliminary data.</text>
</comment>
<gene>
    <name evidence="2" type="ORF">GHJ48_13420</name>
</gene>
<name>A0AA91ALD8_9GAMM</name>
<proteinExistence type="predicted"/>
<evidence type="ECO:0000313" key="2">
    <source>
        <dbReference type="EMBL" id="MQW93375.1"/>
    </source>
</evidence>
<organism evidence="2 3">
    <name type="scientific">Acinetobacter wanghuae</name>
    <dbReference type="NCBI Taxonomy" id="2662362"/>
    <lineage>
        <taxon>Bacteria</taxon>
        <taxon>Pseudomonadati</taxon>
        <taxon>Pseudomonadota</taxon>
        <taxon>Gammaproteobacteria</taxon>
        <taxon>Moraxellales</taxon>
        <taxon>Moraxellaceae</taxon>
        <taxon>Acinetobacter</taxon>
    </lineage>
</organism>
<feature type="transmembrane region" description="Helical" evidence="1">
    <location>
        <begin position="45"/>
        <end position="63"/>
    </location>
</feature>
<dbReference type="Proteomes" id="UP000480556">
    <property type="component" value="Unassembled WGS sequence"/>
</dbReference>
<accession>A0AA91ALD8</accession>